<dbReference type="InterPro" id="IPR001638">
    <property type="entry name" value="Solute-binding_3/MltF_N"/>
</dbReference>
<protein>
    <submittedName>
        <fullName evidence="3">Transporter substrate-binding domain-containing protein</fullName>
    </submittedName>
</protein>
<dbReference type="Pfam" id="PF00497">
    <property type="entry name" value="SBP_bac_3"/>
    <property type="match status" value="1"/>
</dbReference>
<evidence type="ECO:0000259" key="2">
    <source>
        <dbReference type="Pfam" id="PF00497"/>
    </source>
</evidence>
<reference evidence="3 4" key="1">
    <citation type="submission" date="2024-03" db="EMBL/GenBank/DDBJ databases">
        <title>Novel species of the genus Variovorax.</title>
        <authorList>
            <person name="Liu Q."/>
            <person name="Xin Y.-H."/>
        </authorList>
    </citation>
    <scope>NUCLEOTIDE SEQUENCE [LARGE SCALE GENOMIC DNA]</scope>
    <source>
        <strain evidence="3 4">KACC 18901</strain>
    </source>
</reference>
<dbReference type="EMBL" id="JBBKZS010000028">
    <property type="protein sequence ID" value="MEJ8859416.1"/>
    <property type="molecule type" value="Genomic_DNA"/>
</dbReference>
<evidence type="ECO:0000313" key="3">
    <source>
        <dbReference type="EMBL" id="MEJ8859416.1"/>
    </source>
</evidence>
<feature type="domain" description="Solute-binding protein family 3/N-terminal" evidence="2">
    <location>
        <begin position="24"/>
        <end position="107"/>
    </location>
</feature>
<sequence length="124" mass="13765">MWLVLACASSVYGDEAAPRQTRPLRVATSALAPFVIKEGDRFKGFSVDLWNELARRMGVEFVWVDAGSRADQLESVARGNADVAISAIVMTPERERVIDFSQAYFDSGCRSWSAPKRKVPFLPP</sequence>
<evidence type="ECO:0000313" key="4">
    <source>
        <dbReference type="Proteomes" id="UP001367030"/>
    </source>
</evidence>
<dbReference type="SUPFAM" id="SSF53850">
    <property type="entry name" value="Periplasmic binding protein-like II"/>
    <property type="match status" value="1"/>
</dbReference>
<proteinExistence type="predicted"/>
<dbReference type="Proteomes" id="UP001367030">
    <property type="component" value="Unassembled WGS sequence"/>
</dbReference>
<evidence type="ECO:0000256" key="1">
    <source>
        <dbReference type="ARBA" id="ARBA00022729"/>
    </source>
</evidence>
<name>A0ABU8XIU8_9BURK</name>
<gene>
    <name evidence="3" type="ORF">WKW79_32965</name>
</gene>
<dbReference type="RefSeq" id="WP_340339455.1">
    <property type="nucleotide sequence ID" value="NZ_JBBKZS010000028.1"/>
</dbReference>
<keyword evidence="4" id="KW-1185">Reference proteome</keyword>
<dbReference type="PANTHER" id="PTHR35936:SF17">
    <property type="entry name" value="ARGININE-BINDING EXTRACELLULAR PROTEIN ARTP"/>
    <property type="match status" value="1"/>
</dbReference>
<comment type="caution">
    <text evidence="3">The sequence shown here is derived from an EMBL/GenBank/DDBJ whole genome shotgun (WGS) entry which is preliminary data.</text>
</comment>
<keyword evidence="1" id="KW-0732">Signal</keyword>
<organism evidence="3 4">
    <name type="scientific">Variovorax robiniae</name>
    <dbReference type="NCBI Taxonomy" id="1836199"/>
    <lineage>
        <taxon>Bacteria</taxon>
        <taxon>Pseudomonadati</taxon>
        <taxon>Pseudomonadota</taxon>
        <taxon>Betaproteobacteria</taxon>
        <taxon>Burkholderiales</taxon>
        <taxon>Comamonadaceae</taxon>
        <taxon>Variovorax</taxon>
    </lineage>
</organism>
<dbReference type="PANTHER" id="PTHR35936">
    <property type="entry name" value="MEMBRANE-BOUND LYTIC MUREIN TRANSGLYCOSYLASE F"/>
    <property type="match status" value="1"/>
</dbReference>
<dbReference type="Gene3D" id="3.40.190.10">
    <property type="entry name" value="Periplasmic binding protein-like II"/>
    <property type="match status" value="1"/>
</dbReference>
<accession>A0ABU8XIU8</accession>